<dbReference type="Pfam" id="PF14417">
    <property type="entry name" value="MEDS"/>
    <property type="match status" value="1"/>
</dbReference>
<dbReference type="RefSeq" id="WP_177212932.1">
    <property type="nucleotide sequence ID" value="NZ_FOSW01000018.1"/>
</dbReference>
<reference evidence="5" key="1">
    <citation type="submission" date="2016-10" db="EMBL/GenBank/DDBJ databases">
        <authorList>
            <person name="Varghese N."/>
            <person name="Submissions S."/>
        </authorList>
    </citation>
    <scope>NUCLEOTIDE SEQUENCE [LARGE SCALE GENOMIC DNA]</scope>
    <source>
        <strain evidence="5">DSM 45317</strain>
    </source>
</reference>
<keyword evidence="4" id="KW-0808">Transferase</keyword>
<dbReference type="InterPro" id="IPR047718">
    <property type="entry name" value="RsbA-like_anti_sig"/>
</dbReference>
<dbReference type="Gene3D" id="3.30.565.10">
    <property type="entry name" value="Histidine kinase-like ATPase, C-terminal domain"/>
    <property type="match status" value="1"/>
</dbReference>
<accession>A0A1I4KPD3</accession>
<keyword evidence="5" id="KW-1185">Reference proteome</keyword>
<dbReference type="Proteomes" id="UP000199152">
    <property type="component" value="Unassembled WGS sequence"/>
</dbReference>
<dbReference type="InParanoid" id="A0A1I4KPD3"/>
<evidence type="ECO:0000259" key="3">
    <source>
        <dbReference type="Pfam" id="PF14417"/>
    </source>
</evidence>
<evidence type="ECO:0000256" key="1">
    <source>
        <dbReference type="ARBA" id="ARBA00022527"/>
    </source>
</evidence>
<feature type="domain" description="MEDS" evidence="3">
    <location>
        <begin position="25"/>
        <end position="170"/>
    </location>
</feature>
<name>A0A1I4KPD3_9ACTN</name>
<sequence length="331" mass="35174">MDRGAGEGAALAHDVLPGPPALRVHTAAIVDSDADLLAAAVPFVEEGLRAGDLTVLSCGPEAATLLAGAFGEALGGVERDARMALLDTRAPDALGVTRQLLARAAETRSGRLRVLGQVQFGSDPVSWREGQRYEAAVNALLDGCPLTAMCLYDSRVLPTAVVSSARLTHPQVVADGRWVDSPEYCDPRDFLRLLPVPREPVEDIPPVLAIDDAPTLAGLRHALAAALETRVPDRDQREDLHLAISEVAANAFRHGRRPVSARLWADGTRMVCTITDAGGTFGDPLAGFQPAHGDDLSRGGMGLWLARKLWDSVDLLPGAHGLTVRLCTRLH</sequence>
<dbReference type="InterPro" id="IPR036890">
    <property type="entry name" value="HATPase_C_sf"/>
</dbReference>
<dbReference type="PANTHER" id="PTHR35526:SF3">
    <property type="entry name" value="ANTI-SIGMA-F FACTOR RSBW"/>
    <property type="match status" value="1"/>
</dbReference>
<proteinExistence type="predicted"/>
<organism evidence="4 5">
    <name type="scientific">Geodermatophilus ruber</name>
    <dbReference type="NCBI Taxonomy" id="504800"/>
    <lineage>
        <taxon>Bacteria</taxon>
        <taxon>Bacillati</taxon>
        <taxon>Actinomycetota</taxon>
        <taxon>Actinomycetes</taxon>
        <taxon>Geodermatophilales</taxon>
        <taxon>Geodermatophilaceae</taxon>
        <taxon>Geodermatophilus</taxon>
    </lineage>
</organism>
<dbReference type="GO" id="GO:0004674">
    <property type="term" value="F:protein serine/threonine kinase activity"/>
    <property type="evidence" value="ECO:0007669"/>
    <property type="project" value="UniProtKB-KW"/>
</dbReference>
<dbReference type="AlphaFoldDB" id="A0A1I4KPD3"/>
<gene>
    <name evidence="4" type="ORF">SAMN04488085_11855</name>
</gene>
<dbReference type="STRING" id="504800.SAMN04488085_11855"/>
<keyword evidence="1" id="KW-0723">Serine/threonine-protein kinase</keyword>
<dbReference type="EMBL" id="FOSW01000018">
    <property type="protein sequence ID" value="SFL80317.1"/>
    <property type="molecule type" value="Genomic_DNA"/>
</dbReference>
<dbReference type="InterPro" id="IPR050267">
    <property type="entry name" value="Anti-sigma-factor_SerPK"/>
</dbReference>
<evidence type="ECO:0000259" key="2">
    <source>
        <dbReference type="Pfam" id="PF13581"/>
    </source>
</evidence>
<dbReference type="Pfam" id="PF13581">
    <property type="entry name" value="HATPase_c_2"/>
    <property type="match status" value="1"/>
</dbReference>
<dbReference type="NCBIfam" id="NF041045">
    <property type="entry name" value="RsbA_anti_sig"/>
    <property type="match status" value="1"/>
</dbReference>
<feature type="domain" description="Histidine kinase/HSP90-like ATPase" evidence="2">
    <location>
        <begin position="215"/>
        <end position="327"/>
    </location>
</feature>
<dbReference type="InterPro" id="IPR003594">
    <property type="entry name" value="HATPase_dom"/>
</dbReference>
<evidence type="ECO:0000313" key="4">
    <source>
        <dbReference type="EMBL" id="SFL80317.1"/>
    </source>
</evidence>
<dbReference type="CDD" id="cd16936">
    <property type="entry name" value="HATPase_RsbW-like"/>
    <property type="match status" value="1"/>
</dbReference>
<keyword evidence="4" id="KW-0418">Kinase</keyword>
<protein>
    <submittedName>
        <fullName evidence="4">Anti-sigma regulatory factor (Ser/Thr protein kinase)</fullName>
    </submittedName>
</protein>
<evidence type="ECO:0000313" key="5">
    <source>
        <dbReference type="Proteomes" id="UP000199152"/>
    </source>
</evidence>
<dbReference type="SUPFAM" id="SSF55874">
    <property type="entry name" value="ATPase domain of HSP90 chaperone/DNA topoisomerase II/histidine kinase"/>
    <property type="match status" value="1"/>
</dbReference>
<dbReference type="InterPro" id="IPR025847">
    <property type="entry name" value="MEDS_domain"/>
</dbReference>
<dbReference type="PANTHER" id="PTHR35526">
    <property type="entry name" value="ANTI-SIGMA-F FACTOR RSBW-RELATED"/>
    <property type="match status" value="1"/>
</dbReference>